<comment type="subcellular location">
    <subcellularLocation>
        <location evidence="1">Cytoplasm</location>
    </subcellularLocation>
</comment>
<keyword evidence="9" id="KW-1185">Reference proteome</keyword>
<dbReference type="AlphaFoldDB" id="A0A2V1K882"/>
<dbReference type="GO" id="GO:0016301">
    <property type="term" value="F:kinase activity"/>
    <property type="evidence" value="ECO:0007669"/>
    <property type="project" value="UniProtKB-KW"/>
</dbReference>
<dbReference type="Proteomes" id="UP000245283">
    <property type="component" value="Unassembled WGS sequence"/>
</dbReference>
<evidence type="ECO:0000256" key="5">
    <source>
        <dbReference type="ARBA" id="ARBA00022683"/>
    </source>
</evidence>
<dbReference type="PANTHER" id="PTHR45008">
    <property type="entry name" value="PTS SYSTEM GLUCOSE-SPECIFIC EIIA COMPONENT"/>
    <property type="match status" value="1"/>
</dbReference>
<proteinExistence type="predicted"/>
<dbReference type="Gene3D" id="2.70.70.10">
    <property type="entry name" value="Glucose Permease (Domain IIA)"/>
    <property type="match status" value="1"/>
</dbReference>
<evidence type="ECO:0000256" key="4">
    <source>
        <dbReference type="ARBA" id="ARBA00022679"/>
    </source>
</evidence>
<evidence type="ECO:0000256" key="2">
    <source>
        <dbReference type="ARBA" id="ARBA00022448"/>
    </source>
</evidence>
<evidence type="ECO:0000313" key="8">
    <source>
        <dbReference type="EMBL" id="PWF25675.1"/>
    </source>
</evidence>
<feature type="domain" description="PTS EIIA type-1" evidence="7">
    <location>
        <begin position="21"/>
        <end position="125"/>
    </location>
</feature>
<keyword evidence="2" id="KW-0813">Transport</keyword>
<dbReference type="SUPFAM" id="SSF51261">
    <property type="entry name" value="Duplicated hybrid motif"/>
    <property type="match status" value="1"/>
</dbReference>
<keyword evidence="6" id="KW-0418">Kinase</keyword>
<dbReference type="PROSITE" id="PS51093">
    <property type="entry name" value="PTS_EIIA_TYPE_1"/>
    <property type="match status" value="1"/>
</dbReference>
<protein>
    <submittedName>
        <fullName evidence="8">PTS glucose transporter subunit IIA</fullName>
    </submittedName>
</protein>
<dbReference type="InterPro" id="IPR001127">
    <property type="entry name" value="PTS_EIIA_1_perm"/>
</dbReference>
<evidence type="ECO:0000256" key="1">
    <source>
        <dbReference type="ARBA" id="ARBA00004496"/>
    </source>
</evidence>
<dbReference type="RefSeq" id="WP_109094164.1">
    <property type="nucleotide sequence ID" value="NZ_CAMELQ010000043.1"/>
</dbReference>
<dbReference type="GO" id="GO:0009401">
    <property type="term" value="P:phosphoenolpyruvate-dependent sugar phosphotransferase system"/>
    <property type="evidence" value="ECO:0007669"/>
    <property type="project" value="UniProtKB-KW"/>
</dbReference>
<dbReference type="NCBIfam" id="TIGR00830">
    <property type="entry name" value="PTBA"/>
    <property type="match status" value="1"/>
</dbReference>
<gene>
    <name evidence="8" type="ORF">DD236_09505</name>
</gene>
<accession>A0A2V1K882</accession>
<evidence type="ECO:0000256" key="3">
    <source>
        <dbReference type="ARBA" id="ARBA00022597"/>
    </source>
</evidence>
<keyword evidence="4" id="KW-0808">Transferase</keyword>
<keyword evidence="5" id="KW-0598">Phosphotransferase system</keyword>
<dbReference type="OrthoDB" id="9797715at2"/>
<dbReference type="GO" id="GO:0005737">
    <property type="term" value="C:cytoplasm"/>
    <property type="evidence" value="ECO:0007669"/>
    <property type="project" value="UniProtKB-SubCell"/>
</dbReference>
<name>A0A2V1K882_9ACTO</name>
<evidence type="ECO:0000313" key="9">
    <source>
        <dbReference type="Proteomes" id="UP000245283"/>
    </source>
</evidence>
<dbReference type="PANTHER" id="PTHR45008:SF1">
    <property type="entry name" value="PTS SYSTEM GLUCOSE-SPECIFIC EIIA COMPONENT"/>
    <property type="match status" value="1"/>
</dbReference>
<dbReference type="InterPro" id="IPR050890">
    <property type="entry name" value="PTS_EIIA_component"/>
</dbReference>
<sequence>MTLVIAAPVSGEIIPMRDVPDPVFSAMMVGPGAAIAPFPGGLTVVAPCAGTVRKVQAHGVLIDSGDGMGVLVHLGLDTCELDGEGFDVLVKDGQEVTQGQPLVLWNTSVATEEGYSLCSPIVVVGADKNAVSIVAEGPKVEAGKPFLHVEQ</sequence>
<organism evidence="8 9">
    <name type="scientific">Ancrocorticia populi</name>
    <dbReference type="NCBI Taxonomy" id="2175228"/>
    <lineage>
        <taxon>Bacteria</taxon>
        <taxon>Bacillati</taxon>
        <taxon>Actinomycetota</taxon>
        <taxon>Actinomycetes</taxon>
        <taxon>Actinomycetales</taxon>
        <taxon>Actinomycetaceae</taxon>
        <taxon>Ancrocorticia</taxon>
    </lineage>
</organism>
<reference evidence="9" key="1">
    <citation type="submission" date="2018-05" db="EMBL/GenBank/DDBJ databases">
        <authorList>
            <person name="Li Y."/>
        </authorList>
    </citation>
    <scope>NUCLEOTIDE SEQUENCE [LARGE SCALE GENOMIC DNA]</scope>
    <source>
        <strain evidence="9">sk1b4</strain>
    </source>
</reference>
<evidence type="ECO:0000256" key="6">
    <source>
        <dbReference type="ARBA" id="ARBA00022777"/>
    </source>
</evidence>
<comment type="caution">
    <text evidence="8">The sequence shown here is derived from an EMBL/GenBank/DDBJ whole genome shotgun (WGS) entry which is preliminary data.</text>
</comment>
<dbReference type="InterPro" id="IPR011055">
    <property type="entry name" value="Dup_hybrid_motif"/>
</dbReference>
<dbReference type="Pfam" id="PF00358">
    <property type="entry name" value="PTS_EIIA_1"/>
    <property type="match status" value="1"/>
</dbReference>
<evidence type="ECO:0000259" key="7">
    <source>
        <dbReference type="PROSITE" id="PS51093"/>
    </source>
</evidence>
<dbReference type="EMBL" id="QETB01000005">
    <property type="protein sequence ID" value="PWF25675.1"/>
    <property type="molecule type" value="Genomic_DNA"/>
</dbReference>
<keyword evidence="3 8" id="KW-0762">Sugar transport</keyword>